<accession>A0A0B7C403</accession>
<dbReference type="AlphaFoldDB" id="A0A0B7C403"/>
<evidence type="ECO:0000313" key="2">
    <source>
        <dbReference type="EMBL" id="CEK99918.1"/>
    </source>
</evidence>
<feature type="transmembrane region" description="Helical" evidence="1">
    <location>
        <begin position="48"/>
        <end position="67"/>
    </location>
</feature>
<keyword evidence="1" id="KW-0472">Membrane</keyword>
<dbReference type="Gene3D" id="1.20.1250.20">
    <property type="entry name" value="MFS general substrate transporter like domains"/>
    <property type="match status" value="1"/>
</dbReference>
<proteinExistence type="predicted"/>
<dbReference type="InterPro" id="IPR050327">
    <property type="entry name" value="Proton-linked_MCT"/>
</dbReference>
<evidence type="ECO:0000256" key="1">
    <source>
        <dbReference type="SAM" id="Phobius"/>
    </source>
</evidence>
<evidence type="ECO:0008006" key="3">
    <source>
        <dbReference type="Google" id="ProtNLM"/>
    </source>
</evidence>
<dbReference type="InterPro" id="IPR036259">
    <property type="entry name" value="MFS_trans_sf"/>
</dbReference>
<protein>
    <recommendedName>
        <fullName evidence="3">Major facilitator superfamily (MFS) profile domain-containing protein</fullName>
    </recommendedName>
</protein>
<sequence>LFNWSLLSNPLFLIYATSCGLANFGLPNIFIMLPAFAESHGQDRDSAALILSIIGITDLAGRLFFGWCSDFKLIPRRFGFVGGLAISGVLNLLIPIMTSFAGMAVIGAL</sequence>
<gene>
    <name evidence="2" type="primary">ORF222442</name>
</gene>
<dbReference type="PANTHER" id="PTHR11360">
    <property type="entry name" value="MONOCARBOXYLATE TRANSPORTER"/>
    <property type="match status" value="1"/>
</dbReference>
<organism evidence="2">
    <name type="scientific">Arion vulgaris</name>
    <dbReference type="NCBI Taxonomy" id="1028688"/>
    <lineage>
        <taxon>Eukaryota</taxon>
        <taxon>Metazoa</taxon>
        <taxon>Spiralia</taxon>
        <taxon>Lophotrochozoa</taxon>
        <taxon>Mollusca</taxon>
        <taxon>Gastropoda</taxon>
        <taxon>Heterobranchia</taxon>
        <taxon>Euthyneura</taxon>
        <taxon>Panpulmonata</taxon>
        <taxon>Eupulmonata</taxon>
        <taxon>Stylommatophora</taxon>
        <taxon>Helicina</taxon>
        <taxon>Arionoidea</taxon>
        <taxon>Arionidae</taxon>
        <taxon>Arion</taxon>
    </lineage>
</organism>
<dbReference type="GO" id="GO:0008028">
    <property type="term" value="F:monocarboxylic acid transmembrane transporter activity"/>
    <property type="evidence" value="ECO:0007669"/>
    <property type="project" value="TreeGrafter"/>
</dbReference>
<dbReference type="PANTHER" id="PTHR11360:SF306">
    <property type="entry name" value="RE01051P"/>
    <property type="match status" value="1"/>
</dbReference>
<feature type="non-terminal residue" evidence="2">
    <location>
        <position position="109"/>
    </location>
</feature>
<dbReference type="EMBL" id="HACG01053047">
    <property type="protein sequence ID" value="CEK99918.1"/>
    <property type="molecule type" value="Transcribed_RNA"/>
</dbReference>
<dbReference type="SUPFAM" id="SSF103473">
    <property type="entry name" value="MFS general substrate transporter"/>
    <property type="match status" value="1"/>
</dbReference>
<name>A0A0B7C403_9EUPU</name>
<keyword evidence="1" id="KW-0812">Transmembrane</keyword>
<keyword evidence="1" id="KW-1133">Transmembrane helix</keyword>
<feature type="transmembrane region" description="Helical" evidence="1">
    <location>
        <begin position="12"/>
        <end position="36"/>
    </location>
</feature>
<feature type="non-terminal residue" evidence="2">
    <location>
        <position position="1"/>
    </location>
</feature>
<reference evidence="2" key="1">
    <citation type="submission" date="2014-12" db="EMBL/GenBank/DDBJ databases">
        <title>Insight into the proteome of Arion vulgaris.</title>
        <authorList>
            <person name="Aradska J."/>
            <person name="Bulat T."/>
            <person name="Smidak R."/>
            <person name="Sarate P."/>
            <person name="Gangsoo J."/>
            <person name="Sialana F."/>
            <person name="Bilban M."/>
            <person name="Lubec G."/>
        </authorList>
    </citation>
    <scope>NUCLEOTIDE SEQUENCE</scope>
    <source>
        <tissue evidence="2">Skin</tissue>
    </source>
</reference>
<feature type="transmembrane region" description="Helical" evidence="1">
    <location>
        <begin position="79"/>
        <end position="106"/>
    </location>
</feature>